<gene>
    <name evidence="1" type="ORF">ACFPP7_12835</name>
</gene>
<dbReference type="Proteomes" id="UP001596084">
    <property type="component" value="Unassembled WGS sequence"/>
</dbReference>
<keyword evidence="2" id="KW-1185">Reference proteome</keyword>
<sequence length="165" mass="18172">MFITNEAFHSPVSAMFGGASEKYWTMTELALHQIWFIASCVQEVGTGEDAYEIGRTLFLSGKLQLEELLESGARLEAAYIVTPAHINGGNGWHMEPLARIWNAAEPDTECQRAHVFETVSGQRYTDSMLGTPWEALLLEDACLVLASRATPTTADVHCRLSQVAP</sequence>
<name>A0ABW0QAJ2_9BURK</name>
<accession>A0ABW0QAJ2</accession>
<comment type="caution">
    <text evidence="1">The sequence shown here is derived from an EMBL/GenBank/DDBJ whole genome shotgun (WGS) entry which is preliminary data.</text>
</comment>
<evidence type="ECO:0000313" key="2">
    <source>
        <dbReference type="Proteomes" id="UP001596084"/>
    </source>
</evidence>
<reference evidence="2" key="1">
    <citation type="journal article" date="2019" name="Int. J. Syst. Evol. Microbiol.">
        <title>The Global Catalogue of Microorganisms (GCM) 10K type strain sequencing project: providing services to taxonomists for standard genome sequencing and annotation.</title>
        <authorList>
            <consortium name="The Broad Institute Genomics Platform"/>
            <consortium name="The Broad Institute Genome Sequencing Center for Infectious Disease"/>
            <person name="Wu L."/>
            <person name="Ma J."/>
        </authorList>
    </citation>
    <scope>NUCLEOTIDE SEQUENCE [LARGE SCALE GENOMIC DNA]</scope>
    <source>
        <strain evidence="2">CGMCC 4.7277</strain>
    </source>
</reference>
<protein>
    <submittedName>
        <fullName evidence="1">Uncharacterized protein</fullName>
    </submittedName>
</protein>
<evidence type="ECO:0000313" key="1">
    <source>
        <dbReference type="EMBL" id="MFC5521790.1"/>
    </source>
</evidence>
<dbReference type="RefSeq" id="WP_068835257.1">
    <property type="nucleotide sequence ID" value="NZ_JBHSMX010000020.1"/>
</dbReference>
<dbReference type="EMBL" id="JBHSMX010000020">
    <property type="protein sequence ID" value="MFC5521790.1"/>
    <property type="molecule type" value="Genomic_DNA"/>
</dbReference>
<organism evidence="1 2">
    <name type="scientific">Polaromonas jejuensis</name>
    <dbReference type="NCBI Taxonomy" id="457502"/>
    <lineage>
        <taxon>Bacteria</taxon>
        <taxon>Pseudomonadati</taxon>
        <taxon>Pseudomonadota</taxon>
        <taxon>Betaproteobacteria</taxon>
        <taxon>Burkholderiales</taxon>
        <taxon>Comamonadaceae</taxon>
        <taxon>Polaromonas</taxon>
    </lineage>
</organism>
<proteinExistence type="predicted"/>